<proteinExistence type="predicted"/>
<organism evidence="1 2">
    <name type="scientific">Cladophialophora psammophila CBS 110553</name>
    <dbReference type="NCBI Taxonomy" id="1182543"/>
    <lineage>
        <taxon>Eukaryota</taxon>
        <taxon>Fungi</taxon>
        <taxon>Dikarya</taxon>
        <taxon>Ascomycota</taxon>
        <taxon>Pezizomycotina</taxon>
        <taxon>Eurotiomycetes</taxon>
        <taxon>Chaetothyriomycetidae</taxon>
        <taxon>Chaetothyriales</taxon>
        <taxon>Herpotrichiellaceae</taxon>
        <taxon>Cladophialophora</taxon>
    </lineage>
</organism>
<keyword evidence="2" id="KW-1185">Reference proteome</keyword>
<dbReference type="Proteomes" id="UP000019471">
    <property type="component" value="Unassembled WGS sequence"/>
</dbReference>
<sequence length="363" mass="41893">MKRHLVQYALAAQKVQPIPQTAIDIKKNAHSSLQDSRMGDLAKNMGSCRLDIYHLPNEILVEIISCFIPRGGLCVSNHPEYQSDFATIGSLLRVSRAVRDEIFHRIFNLPLHIYITSGNECRCQYGTRPFDKTSLGKAAALPLRRFQEIVVTFVPYFLKPPCGHSNQDEWNAEFLNGERGVRKFRRDMHCITRQSWVLAGAMERHPDIRAEGLPRFRFRWDGSKGVDEANMSRRIPLWEVLVLEWPLERWRWVATPETLRHNPHHQIDLPEKIVTAIVRIFKVDHDYVITGDPLEECSRLVARSWKGLWQGFQTDSTWSILQSSFQENRINLRFIITVRKDAGVSGAGCTYEAECILQQTRTS</sequence>
<dbReference type="HOGENOM" id="CLU_818905_0_0_1"/>
<evidence type="ECO:0000313" key="1">
    <source>
        <dbReference type="EMBL" id="EXJ73845.1"/>
    </source>
</evidence>
<evidence type="ECO:0008006" key="3">
    <source>
        <dbReference type="Google" id="ProtNLM"/>
    </source>
</evidence>
<evidence type="ECO:0000313" key="2">
    <source>
        <dbReference type="Proteomes" id="UP000019471"/>
    </source>
</evidence>
<dbReference type="OrthoDB" id="4138876at2759"/>
<gene>
    <name evidence="1" type="ORF">A1O5_03607</name>
</gene>
<reference evidence="1 2" key="1">
    <citation type="submission" date="2013-03" db="EMBL/GenBank/DDBJ databases">
        <title>The Genome Sequence of Cladophialophora psammophila CBS 110553.</title>
        <authorList>
            <consortium name="The Broad Institute Genomics Platform"/>
            <person name="Cuomo C."/>
            <person name="de Hoog S."/>
            <person name="Gorbushina A."/>
            <person name="Walker B."/>
            <person name="Young S.K."/>
            <person name="Zeng Q."/>
            <person name="Gargeya S."/>
            <person name="Fitzgerald M."/>
            <person name="Haas B."/>
            <person name="Abouelleil A."/>
            <person name="Allen A.W."/>
            <person name="Alvarado L."/>
            <person name="Arachchi H.M."/>
            <person name="Berlin A.M."/>
            <person name="Chapman S.B."/>
            <person name="Gainer-Dewar J."/>
            <person name="Goldberg J."/>
            <person name="Griggs A."/>
            <person name="Gujja S."/>
            <person name="Hansen M."/>
            <person name="Howarth C."/>
            <person name="Imamovic A."/>
            <person name="Ireland A."/>
            <person name="Larimer J."/>
            <person name="McCowan C."/>
            <person name="Murphy C."/>
            <person name="Pearson M."/>
            <person name="Poon T.W."/>
            <person name="Priest M."/>
            <person name="Roberts A."/>
            <person name="Saif S."/>
            <person name="Shea T."/>
            <person name="Sisk P."/>
            <person name="Sykes S."/>
            <person name="Wortman J."/>
            <person name="Nusbaum C."/>
            <person name="Birren B."/>
        </authorList>
    </citation>
    <scope>NUCLEOTIDE SEQUENCE [LARGE SCALE GENOMIC DNA]</scope>
    <source>
        <strain evidence="1 2">CBS 110553</strain>
    </source>
</reference>
<comment type="caution">
    <text evidence="1">The sequence shown here is derived from an EMBL/GenBank/DDBJ whole genome shotgun (WGS) entry which is preliminary data.</text>
</comment>
<dbReference type="AlphaFoldDB" id="W9X971"/>
<name>W9X971_9EURO</name>
<dbReference type="RefSeq" id="XP_007742408.1">
    <property type="nucleotide sequence ID" value="XM_007744218.1"/>
</dbReference>
<protein>
    <recommendedName>
        <fullName evidence="3">F-box domain-containing protein</fullName>
    </recommendedName>
</protein>
<dbReference type="EMBL" id="AMGX01000004">
    <property type="protein sequence ID" value="EXJ73845.1"/>
    <property type="molecule type" value="Genomic_DNA"/>
</dbReference>
<accession>W9X971</accession>
<dbReference type="GeneID" id="19188335"/>